<dbReference type="AlphaFoldDB" id="A0A0B1PZM9"/>
<evidence type="ECO:0000313" key="3">
    <source>
        <dbReference type="Proteomes" id="UP000030826"/>
    </source>
</evidence>
<protein>
    <submittedName>
        <fullName evidence="2">Heavy metal transport/detoxification protein</fullName>
    </submittedName>
</protein>
<dbReference type="InterPro" id="IPR036163">
    <property type="entry name" value="HMA_dom_sf"/>
</dbReference>
<accession>A0A0B1PZM9</accession>
<dbReference type="GO" id="GO:0046872">
    <property type="term" value="F:metal ion binding"/>
    <property type="evidence" value="ECO:0007669"/>
    <property type="project" value="InterPro"/>
</dbReference>
<dbReference type="GeneID" id="97241178"/>
<gene>
    <name evidence="2" type="ORF">LA66_15630</name>
</gene>
<dbReference type="STRING" id="370622.LA66_15630"/>
<dbReference type="Gene3D" id="3.30.70.100">
    <property type="match status" value="1"/>
</dbReference>
<proteinExistence type="predicted"/>
<dbReference type="Proteomes" id="UP000030826">
    <property type="component" value="Unassembled WGS sequence"/>
</dbReference>
<organism evidence="2 3">
    <name type="scientific">Aureimonas altamirensis</name>
    <dbReference type="NCBI Taxonomy" id="370622"/>
    <lineage>
        <taxon>Bacteria</taxon>
        <taxon>Pseudomonadati</taxon>
        <taxon>Pseudomonadota</taxon>
        <taxon>Alphaproteobacteria</taxon>
        <taxon>Hyphomicrobiales</taxon>
        <taxon>Aurantimonadaceae</taxon>
        <taxon>Aureimonas</taxon>
    </lineage>
</organism>
<dbReference type="PROSITE" id="PS50846">
    <property type="entry name" value="HMA_2"/>
    <property type="match status" value="1"/>
</dbReference>
<dbReference type="EMBL" id="JRFJ01000004">
    <property type="protein sequence ID" value="KHJ54003.1"/>
    <property type="molecule type" value="Genomic_DNA"/>
</dbReference>
<evidence type="ECO:0000313" key="2">
    <source>
        <dbReference type="EMBL" id="KHJ54003.1"/>
    </source>
</evidence>
<dbReference type="CDD" id="cd00371">
    <property type="entry name" value="HMA"/>
    <property type="match status" value="1"/>
</dbReference>
<name>A0A0B1PZM9_9HYPH</name>
<sequence length="71" mass="7509">MFRFTAPDMTCGGCARRVNNALLSVDPAADVTTNPPTREVTVTTKVDEQVLPAALTEAGYPAERKDQSAAA</sequence>
<dbReference type="InterPro" id="IPR006121">
    <property type="entry name" value="HMA_dom"/>
</dbReference>
<feature type="domain" description="HMA" evidence="1">
    <location>
        <begin position="1"/>
        <end position="63"/>
    </location>
</feature>
<dbReference type="SUPFAM" id="SSF55008">
    <property type="entry name" value="HMA, heavy metal-associated domain"/>
    <property type="match status" value="1"/>
</dbReference>
<dbReference type="Pfam" id="PF00403">
    <property type="entry name" value="HMA"/>
    <property type="match status" value="1"/>
</dbReference>
<evidence type="ECO:0000259" key="1">
    <source>
        <dbReference type="PROSITE" id="PS50846"/>
    </source>
</evidence>
<reference evidence="2 3" key="1">
    <citation type="submission" date="2014-09" db="EMBL/GenBank/DDBJ databases">
        <title>Isolation and characterization of Aurantimonas altamirensis ON-56566 from clinical sample following a dog bite.</title>
        <authorList>
            <person name="Eshaghi A."/>
            <person name="Li A."/>
            <person name="Shahinas D."/>
            <person name="Bahn P."/>
            <person name="Kus J.V."/>
            <person name="Patel S.N."/>
        </authorList>
    </citation>
    <scope>NUCLEOTIDE SEQUENCE [LARGE SCALE GENOMIC DNA]</scope>
    <source>
        <strain evidence="2 3">ON-56566</strain>
    </source>
</reference>
<comment type="caution">
    <text evidence="2">The sequence shown here is derived from an EMBL/GenBank/DDBJ whole genome shotgun (WGS) entry which is preliminary data.</text>
</comment>
<dbReference type="RefSeq" id="WP_012092671.1">
    <property type="nucleotide sequence ID" value="NZ_BBWQ01000022.1"/>
</dbReference>
<dbReference type="OrthoDB" id="9801832at2"/>